<protein>
    <submittedName>
        <fullName evidence="1">Uncharacterized protein</fullName>
    </submittedName>
</protein>
<feature type="non-terminal residue" evidence="1">
    <location>
        <position position="186"/>
    </location>
</feature>
<reference evidence="1" key="1">
    <citation type="journal article" date="2015" name="Nature">
        <title>Complex archaea that bridge the gap between prokaryotes and eukaryotes.</title>
        <authorList>
            <person name="Spang A."/>
            <person name="Saw J.H."/>
            <person name="Jorgensen S.L."/>
            <person name="Zaremba-Niedzwiedzka K."/>
            <person name="Martijn J."/>
            <person name="Lind A.E."/>
            <person name="van Eijk R."/>
            <person name="Schleper C."/>
            <person name="Guy L."/>
            <person name="Ettema T.J."/>
        </authorList>
    </citation>
    <scope>NUCLEOTIDE SEQUENCE</scope>
</reference>
<proteinExistence type="predicted"/>
<evidence type="ECO:0000313" key="1">
    <source>
        <dbReference type="EMBL" id="KKL63696.1"/>
    </source>
</evidence>
<gene>
    <name evidence="1" type="ORF">LCGC14_2172510</name>
</gene>
<dbReference type="EMBL" id="LAZR01028077">
    <property type="protein sequence ID" value="KKL63696.1"/>
    <property type="molecule type" value="Genomic_DNA"/>
</dbReference>
<name>A0A0F9EBT2_9ZZZZ</name>
<dbReference type="AlphaFoldDB" id="A0A0F9EBT2"/>
<sequence length="186" mass="19294">MSILTLPIAPIPKNDLDRGVYIEKYLTSIREDLLKLLSDAMADALHRHSKLSASDGSPDAVVSVNSDGILYADGAPLGIDILYSGVIGTHLTVGDNIIVGGKVAIGTTVLRAAISMGNDKLIAVDVNAGLTASTTQEQGQGALTAQVNEISTVANTDDTVTLPSAITGIEIEIINNGDETLQIFPA</sequence>
<organism evidence="1">
    <name type="scientific">marine sediment metagenome</name>
    <dbReference type="NCBI Taxonomy" id="412755"/>
    <lineage>
        <taxon>unclassified sequences</taxon>
        <taxon>metagenomes</taxon>
        <taxon>ecological metagenomes</taxon>
    </lineage>
</organism>
<comment type="caution">
    <text evidence="1">The sequence shown here is derived from an EMBL/GenBank/DDBJ whole genome shotgun (WGS) entry which is preliminary data.</text>
</comment>
<accession>A0A0F9EBT2</accession>